<feature type="compositionally biased region" description="Polar residues" evidence="1">
    <location>
        <begin position="74"/>
        <end position="88"/>
    </location>
</feature>
<dbReference type="InterPro" id="IPR025241">
    <property type="entry name" value="DUF4190"/>
</dbReference>
<keyword evidence="2" id="KW-0472">Membrane</keyword>
<feature type="region of interest" description="Disordered" evidence="1">
    <location>
        <begin position="55"/>
        <end position="88"/>
    </location>
</feature>
<proteinExistence type="predicted"/>
<gene>
    <name evidence="5" type="ORF">JIN82_00675</name>
</gene>
<accession>A0A8J7SH80</accession>
<evidence type="ECO:0000256" key="2">
    <source>
        <dbReference type="SAM" id="Phobius"/>
    </source>
</evidence>
<reference evidence="5" key="1">
    <citation type="submission" date="2021-01" db="EMBL/GenBank/DDBJ databases">
        <title>Modified the classification status of verrucomicrobia.</title>
        <authorList>
            <person name="Feng X."/>
        </authorList>
    </citation>
    <scope>NUCLEOTIDE SEQUENCE</scope>
    <source>
        <strain evidence="5">_KCTC 22039</strain>
    </source>
</reference>
<evidence type="ECO:0000259" key="4">
    <source>
        <dbReference type="Pfam" id="PF14237"/>
    </source>
</evidence>
<evidence type="ECO:0000313" key="6">
    <source>
        <dbReference type="Proteomes" id="UP000624703"/>
    </source>
</evidence>
<dbReference type="InterPro" id="IPR025640">
    <property type="entry name" value="GYF_2"/>
</dbReference>
<organism evidence="5 6">
    <name type="scientific">Persicirhabdus sediminis</name>
    <dbReference type="NCBI Taxonomy" id="454144"/>
    <lineage>
        <taxon>Bacteria</taxon>
        <taxon>Pseudomonadati</taxon>
        <taxon>Verrucomicrobiota</taxon>
        <taxon>Verrucomicrobiia</taxon>
        <taxon>Verrucomicrobiales</taxon>
        <taxon>Verrucomicrobiaceae</taxon>
        <taxon>Persicirhabdus</taxon>
    </lineage>
</organism>
<dbReference type="EMBL" id="JAENIM010000008">
    <property type="protein sequence ID" value="MBK1789659.1"/>
    <property type="molecule type" value="Genomic_DNA"/>
</dbReference>
<keyword evidence="2" id="KW-0812">Transmembrane</keyword>
<evidence type="ECO:0000256" key="1">
    <source>
        <dbReference type="SAM" id="MobiDB-lite"/>
    </source>
</evidence>
<dbReference type="Pfam" id="PF13828">
    <property type="entry name" value="DUF4190"/>
    <property type="match status" value="1"/>
</dbReference>
<dbReference type="AlphaFoldDB" id="A0A8J7SH80"/>
<evidence type="ECO:0000313" key="5">
    <source>
        <dbReference type="EMBL" id="MBK1789659.1"/>
    </source>
</evidence>
<feature type="domain" description="DUF4190" evidence="3">
    <location>
        <begin position="116"/>
        <end position="179"/>
    </location>
</feature>
<dbReference type="Pfam" id="PF14237">
    <property type="entry name" value="GYF_2"/>
    <property type="match status" value="1"/>
</dbReference>
<feature type="transmembrane region" description="Helical" evidence="2">
    <location>
        <begin position="168"/>
        <end position="192"/>
    </location>
</feature>
<evidence type="ECO:0000259" key="3">
    <source>
        <dbReference type="Pfam" id="PF13828"/>
    </source>
</evidence>
<feature type="domain" description="GYF" evidence="4">
    <location>
        <begin position="4"/>
        <end position="53"/>
    </location>
</feature>
<dbReference type="RefSeq" id="WP_200309691.1">
    <property type="nucleotide sequence ID" value="NZ_JAENIM010000008.1"/>
</dbReference>
<comment type="caution">
    <text evidence="5">The sequence shown here is derived from an EMBL/GenBank/DDBJ whole genome shotgun (WGS) entry which is preliminary data.</text>
</comment>
<sequence length="228" mass="24019">MSHWYYAKDQQQLGPVSQEELSSMLARAELSPNDLAWTDGMAEWLEIGKISQLASPPPSQTIPPAGKLDPPAGSISSGSAVPTSAASPYQTPVSGHAYAPGSTIYQPRPVQSTNSLAITSLVLGCLSLVACGFLSSIPGAICGHIALSQIKRSSPEQPGRGLAITGLVLNHIVNALLLLVILFFLGMMVLGLSLSASDFENLNIDDSDSIEDFLDSESERLIDEGEAN</sequence>
<dbReference type="Proteomes" id="UP000624703">
    <property type="component" value="Unassembled WGS sequence"/>
</dbReference>
<keyword evidence="2" id="KW-1133">Transmembrane helix</keyword>
<keyword evidence="6" id="KW-1185">Reference proteome</keyword>
<feature type="transmembrane region" description="Helical" evidence="2">
    <location>
        <begin position="121"/>
        <end position="147"/>
    </location>
</feature>
<protein>
    <submittedName>
        <fullName evidence="5">DUF4339 domain-containing protein</fullName>
    </submittedName>
</protein>
<name>A0A8J7SH80_9BACT</name>